<dbReference type="InterPro" id="IPR036890">
    <property type="entry name" value="HATPase_C_sf"/>
</dbReference>
<feature type="domain" description="Histidine kinase/HSP90-like ATPase" evidence="2">
    <location>
        <begin position="66"/>
        <end position="167"/>
    </location>
</feature>
<dbReference type="SUPFAM" id="SSF55874">
    <property type="entry name" value="ATPase domain of HSP90 chaperone/DNA topoisomerase II/histidine kinase"/>
    <property type="match status" value="1"/>
</dbReference>
<dbReference type="AlphaFoldDB" id="A0A7W7RA61"/>
<protein>
    <submittedName>
        <fullName evidence="3">Anti-sigma regulatory factor (Ser/Thr protein kinase)</fullName>
    </submittedName>
</protein>
<dbReference type="GO" id="GO:0004674">
    <property type="term" value="F:protein serine/threonine kinase activity"/>
    <property type="evidence" value="ECO:0007669"/>
    <property type="project" value="UniProtKB-KW"/>
</dbReference>
<dbReference type="RefSeq" id="WP_184945115.1">
    <property type="nucleotide sequence ID" value="NZ_JACHJV010000002.1"/>
</dbReference>
<dbReference type="EMBL" id="JACHJV010000002">
    <property type="protein sequence ID" value="MBB4928159.1"/>
    <property type="molecule type" value="Genomic_DNA"/>
</dbReference>
<keyword evidence="1" id="KW-0418">Kinase</keyword>
<keyword evidence="1" id="KW-0723">Serine/threonine-protein kinase</keyword>
<evidence type="ECO:0000313" key="4">
    <source>
        <dbReference type="Proteomes" id="UP000540506"/>
    </source>
</evidence>
<evidence type="ECO:0000259" key="2">
    <source>
        <dbReference type="Pfam" id="PF13581"/>
    </source>
</evidence>
<sequence>MDVLHGNSLAKQGKMIFMGEVEFTGTPSLEFVSPMPSEWMVLERRNGSGRQGRLALSKCEARTTLAAGPQAAREARLFVQESLTSWGITSSSDTMETARLLASEMVTNAVIHSDSLAVFVNVSAIGETVSIGVADYGRSGQGIRDRAPGLMDEGGRGIALVKHLSTRWGHQDYQFGRHVWAEFVLPPDTAPDIGHGLLSETTL</sequence>
<evidence type="ECO:0000256" key="1">
    <source>
        <dbReference type="ARBA" id="ARBA00022527"/>
    </source>
</evidence>
<dbReference type="Gene3D" id="3.30.565.10">
    <property type="entry name" value="Histidine kinase-like ATPase, C-terminal domain"/>
    <property type="match status" value="1"/>
</dbReference>
<organism evidence="3 4">
    <name type="scientific">Kitasatospora kifunensis</name>
    <name type="common">Streptomyces kifunensis</name>
    <dbReference type="NCBI Taxonomy" id="58351"/>
    <lineage>
        <taxon>Bacteria</taxon>
        <taxon>Bacillati</taxon>
        <taxon>Actinomycetota</taxon>
        <taxon>Actinomycetes</taxon>
        <taxon>Kitasatosporales</taxon>
        <taxon>Streptomycetaceae</taxon>
        <taxon>Kitasatospora</taxon>
    </lineage>
</organism>
<comment type="caution">
    <text evidence="3">The sequence shown here is derived from an EMBL/GenBank/DDBJ whole genome shotgun (WGS) entry which is preliminary data.</text>
</comment>
<dbReference type="InterPro" id="IPR003594">
    <property type="entry name" value="HATPase_dom"/>
</dbReference>
<dbReference type="Pfam" id="PF13581">
    <property type="entry name" value="HATPase_c_2"/>
    <property type="match status" value="1"/>
</dbReference>
<gene>
    <name evidence="3" type="ORF">FHR34_007254</name>
</gene>
<dbReference type="PANTHER" id="PTHR35526">
    <property type="entry name" value="ANTI-SIGMA-F FACTOR RSBW-RELATED"/>
    <property type="match status" value="1"/>
</dbReference>
<dbReference type="Proteomes" id="UP000540506">
    <property type="component" value="Unassembled WGS sequence"/>
</dbReference>
<dbReference type="CDD" id="cd16936">
    <property type="entry name" value="HATPase_RsbW-like"/>
    <property type="match status" value="1"/>
</dbReference>
<reference evidence="3 4" key="1">
    <citation type="submission" date="2020-08" db="EMBL/GenBank/DDBJ databases">
        <title>Sequencing the genomes of 1000 actinobacteria strains.</title>
        <authorList>
            <person name="Klenk H.-P."/>
        </authorList>
    </citation>
    <scope>NUCLEOTIDE SEQUENCE [LARGE SCALE GENOMIC DNA]</scope>
    <source>
        <strain evidence="3 4">DSM 41654</strain>
    </source>
</reference>
<dbReference type="PANTHER" id="PTHR35526:SF3">
    <property type="entry name" value="ANTI-SIGMA-F FACTOR RSBW"/>
    <property type="match status" value="1"/>
</dbReference>
<proteinExistence type="predicted"/>
<keyword evidence="4" id="KW-1185">Reference proteome</keyword>
<keyword evidence="1" id="KW-0808">Transferase</keyword>
<dbReference type="InterPro" id="IPR050267">
    <property type="entry name" value="Anti-sigma-factor_SerPK"/>
</dbReference>
<evidence type="ECO:0000313" key="3">
    <source>
        <dbReference type="EMBL" id="MBB4928159.1"/>
    </source>
</evidence>
<accession>A0A7W7RA61</accession>
<name>A0A7W7RA61_KITKI</name>